<dbReference type="Proteomes" id="UP000675882">
    <property type="component" value="Unassembled WGS sequence"/>
</dbReference>
<dbReference type="InterPro" id="IPR013978">
    <property type="entry name" value="MEKHLA"/>
</dbReference>
<feature type="domain" description="MEKHLA" evidence="1">
    <location>
        <begin position="66"/>
        <end position="204"/>
    </location>
</feature>
<name>A0A916BD35_9PROT</name>
<evidence type="ECO:0000313" key="3">
    <source>
        <dbReference type="Proteomes" id="UP000675882"/>
    </source>
</evidence>
<comment type="caution">
    <text evidence="2">The sequence shown here is derived from an EMBL/GenBank/DDBJ whole genome shotgun (WGS) entry which is preliminary data.</text>
</comment>
<dbReference type="Pfam" id="PF08670">
    <property type="entry name" value="MEKHLA"/>
    <property type="match status" value="1"/>
</dbReference>
<reference evidence="2" key="1">
    <citation type="submission" date="2021-02" db="EMBL/GenBank/DDBJ databases">
        <authorList>
            <person name="Han P."/>
        </authorList>
    </citation>
    <scope>NUCLEOTIDE SEQUENCE</scope>
    <source>
        <strain evidence="2">Candidatus Nitrotoga sp. ZN8</strain>
    </source>
</reference>
<proteinExistence type="predicted"/>
<accession>A0A916BD35</accession>
<protein>
    <recommendedName>
        <fullName evidence="1">MEKHLA domain-containing protein</fullName>
    </recommendedName>
</protein>
<keyword evidence="3" id="KW-1185">Reference proteome</keyword>
<evidence type="ECO:0000313" key="2">
    <source>
        <dbReference type="EMBL" id="CAE6698293.1"/>
    </source>
</evidence>
<dbReference type="EMBL" id="CAJNBL010000006">
    <property type="protein sequence ID" value="CAE6698293.1"/>
    <property type="molecule type" value="Genomic_DNA"/>
</dbReference>
<sequence>MPHEYERYALQLQYNGEWQFSGYDSYRVVLLIKYSRTQSCTKPGKNDSMHTDRSEPAEVNHYRPEISELITGSYQRLIGQSMLACPDETETGRMLYLAPFVVLAHDTAADPVFFYANQMAQKLFEMTWDEMVRMPSRKSAEPVLRADRQKFLDRVAVHGFIDNYSGIRVSRSGRRFFIQRATVWNLINLHGVCRGQAAAFNSWSAV</sequence>
<gene>
    <name evidence="2" type="ORF">NTGZN8_140039</name>
</gene>
<dbReference type="AlphaFoldDB" id="A0A916BD35"/>
<evidence type="ECO:0000259" key="1">
    <source>
        <dbReference type="Pfam" id="PF08670"/>
    </source>
</evidence>
<organism evidence="2 3">
    <name type="scientific">Candidatus Nitrotoga fabula</name>
    <dbReference type="NCBI Taxonomy" id="2182327"/>
    <lineage>
        <taxon>Bacteria</taxon>
        <taxon>Pseudomonadati</taxon>
        <taxon>Pseudomonadota</taxon>
        <taxon>Betaproteobacteria</taxon>
        <taxon>Nitrosomonadales</taxon>
        <taxon>Gallionellaceae</taxon>
        <taxon>Candidatus Nitrotoga</taxon>
    </lineage>
</organism>